<keyword evidence="1" id="KW-0802">TPR repeat</keyword>
<dbReference type="Pfam" id="PF13414">
    <property type="entry name" value="TPR_11"/>
    <property type="match status" value="1"/>
</dbReference>
<reference evidence="3 4" key="1">
    <citation type="submission" date="2020-07" db="EMBL/GenBank/DDBJ databases">
        <title>Genomic Encyclopedia of Type Strains, Phase IV (KMG-IV): sequencing the most valuable type-strain genomes for metagenomic binning, comparative biology and taxonomic classification.</title>
        <authorList>
            <person name="Goeker M."/>
        </authorList>
    </citation>
    <scope>NUCLEOTIDE SEQUENCE [LARGE SCALE GENOMIC DNA]</scope>
    <source>
        <strain evidence="3 4">DSM 17721</strain>
    </source>
</reference>
<gene>
    <name evidence="3" type="ORF">HNR65_000451</name>
</gene>
<dbReference type="InterPro" id="IPR019734">
    <property type="entry name" value="TPR_rpt"/>
</dbReference>
<proteinExistence type="predicted"/>
<feature type="repeat" description="TPR" evidence="1">
    <location>
        <begin position="260"/>
        <end position="293"/>
    </location>
</feature>
<evidence type="ECO:0000313" key="3">
    <source>
        <dbReference type="EMBL" id="MBA2880144.1"/>
    </source>
</evidence>
<dbReference type="RefSeq" id="WP_181549807.1">
    <property type="nucleotide sequence ID" value="NZ_JACDUS010000001.1"/>
</dbReference>
<dbReference type="InterPro" id="IPR029787">
    <property type="entry name" value="Nucleotide_cyclase"/>
</dbReference>
<dbReference type="PANTHER" id="PTHR12558">
    <property type="entry name" value="CELL DIVISION CYCLE 16,23,27"/>
    <property type="match status" value="1"/>
</dbReference>
<sequence>MSDTSASAHRSQTSSSAFLLSQSGVGEPLPAHGPATDQAAARTLEALTSLPDAAISPGRLMEAAAGRLANTNLFSVMVLRMDDFAAHPEPETLALDTAAAVRQTCRQHEGFWGVFDEDKLACFFPGMDEAGALELACGLQEQIKRQQARSLTIGIAAYPALDFDRAEILINAQKALEHAEFFGPGSTTAFDAVSLNISGDKYYQAGDIDGAVFEFKRALAMDPKNVNVYNSLGVCHGVRQELDAALECFVRAAELDPGEVMALYNAGYAHMCLDDHEKALKYFSGAEQIDPEVFEVAFQTGRVYLEANDLENALQYLERAVALNQKSGIAYRYLADCYLHLGRDTDATAAYKTALKLRPDDAEALSALGWLYDKQGRNADIALMFCRRAAEMAPDNGLFRYRLGRVYFQQNEPEKALAEFEAASACGYDASEDIARIGQIAEGPDTDRQARA</sequence>
<feature type="repeat" description="TPR" evidence="1">
    <location>
        <begin position="192"/>
        <end position="225"/>
    </location>
</feature>
<dbReference type="InterPro" id="IPR000160">
    <property type="entry name" value="GGDEF_dom"/>
</dbReference>
<keyword evidence="4" id="KW-1185">Reference proteome</keyword>
<evidence type="ECO:0000259" key="2">
    <source>
        <dbReference type="PROSITE" id="PS50887"/>
    </source>
</evidence>
<dbReference type="SUPFAM" id="SSF81901">
    <property type="entry name" value="HCP-like"/>
    <property type="match status" value="1"/>
</dbReference>
<protein>
    <submittedName>
        <fullName evidence="3">Tetratricopeptide (TPR) repeat protein</fullName>
    </submittedName>
</protein>
<dbReference type="EMBL" id="JACDUS010000001">
    <property type="protein sequence ID" value="MBA2880144.1"/>
    <property type="molecule type" value="Genomic_DNA"/>
</dbReference>
<dbReference type="Pfam" id="PF14559">
    <property type="entry name" value="TPR_19"/>
    <property type="match status" value="1"/>
</dbReference>
<dbReference type="Pfam" id="PF13432">
    <property type="entry name" value="TPR_16"/>
    <property type="match status" value="2"/>
</dbReference>
<dbReference type="InterPro" id="IPR011990">
    <property type="entry name" value="TPR-like_helical_dom_sf"/>
</dbReference>
<dbReference type="Proteomes" id="UP000525298">
    <property type="component" value="Unassembled WGS sequence"/>
</dbReference>
<evidence type="ECO:0000256" key="1">
    <source>
        <dbReference type="PROSITE-ProRule" id="PRU00339"/>
    </source>
</evidence>
<dbReference type="Gene3D" id="1.25.40.10">
    <property type="entry name" value="Tetratricopeptide repeat domain"/>
    <property type="match status" value="2"/>
</dbReference>
<name>A0A7W0HJF5_9BACT</name>
<dbReference type="SMART" id="SM00028">
    <property type="entry name" value="TPR"/>
    <property type="match status" value="7"/>
</dbReference>
<dbReference type="AlphaFoldDB" id="A0A7W0HJF5"/>
<dbReference type="PANTHER" id="PTHR12558:SF13">
    <property type="entry name" value="CELL DIVISION CYCLE PROTEIN 27 HOMOLOG"/>
    <property type="match status" value="1"/>
</dbReference>
<feature type="domain" description="GGDEF" evidence="2">
    <location>
        <begin position="72"/>
        <end position="192"/>
    </location>
</feature>
<feature type="repeat" description="TPR" evidence="1">
    <location>
        <begin position="226"/>
        <end position="259"/>
    </location>
</feature>
<dbReference type="SUPFAM" id="SSF55073">
    <property type="entry name" value="Nucleotide cyclase"/>
    <property type="match status" value="1"/>
</dbReference>
<feature type="repeat" description="TPR" evidence="1">
    <location>
        <begin position="328"/>
        <end position="361"/>
    </location>
</feature>
<accession>A0A7W0HJF5</accession>
<dbReference type="PROSITE" id="PS50005">
    <property type="entry name" value="TPR"/>
    <property type="match status" value="5"/>
</dbReference>
<feature type="repeat" description="TPR" evidence="1">
    <location>
        <begin position="294"/>
        <end position="327"/>
    </location>
</feature>
<dbReference type="PROSITE" id="PS50887">
    <property type="entry name" value="GGDEF"/>
    <property type="match status" value="1"/>
</dbReference>
<comment type="caution">
    <text evidence="3">The sequence shown here is derived from an EMBL/GenBank/DDBJ whole genome shotgun (WGS) entry which is preliminary data.</text>
</comment>
<dbReference type="InterPro" id="IPR043128">
    <property type="entry name" value="Rev_trsase/Diguanyl_cyclase"/>
</dbReference>
<organism evidence="3 4">
    <name type="scientific">Desulfosalsimonas propionicica</name>
    <dbReference type="NCBI Taxonomy" id="332175"/>
    <lineage>
        <taxon>Bacteria</taxon>
        <taxon>Pseudomonadati</taxon>
        <taxon>Thermodesulfobacteriota</taxon>
        <taxon>Desulfobacteria</taxon>
        <taxon>Desulfobacterales</taxon>
        <taxon>Desulfosalsimonadaceae</taxon>
        <taxon>Desulfosalsimonas</taxon>
    </lineage>
</organism>
<dbReference type="Gene3D" id="3.30.70.270">
    <property type="match status" value="1"/>
</dbReference>
<evidence type="ECO:0000313" key="4">
    <source>
        <dbReference type="Proteomes" id="UP000525298"/>
    </source>
</evidence>